<organism evidence="4 5">
    <name type="scientific">Saccoglossus kowalevskii</name>
    <name type="common">Acorn worm</name>
    <dbReference type="NCBI Taxonomy" id="10224"/>
    <lineage>
        <taxon>Eukaryota</taxon>
        <taxon>Metazoa</taxon>
        <taxon>Hemichordata</taxon>
        <taxon>Enteropneusta</taxon>
        <taxon>Harrimaniidae</taxon>
        <taxon>Saccoglossus</taxon>
    </lineage>
</organism>
<feature type="region of interest" description="Disordered" evidence="2">
    <location>
        <begin position="1"/>
        <end position="40"/>
    </location>
</feature>
<evidence type="ECO:0000313" key="5">
    <source>
        <dbReference type="RefSeq" id="XP_006819928.1"/>
    </source>
</evidence>
<dbReference type="PANTHER" id="PTHR23231">
    <property type="entry name" value="GERM CELL-LESS PROTEIN"/>
    <property type="match status" value="1"/>
</dbReference>
<dbReference type="InterPro" id="IPR043380">
    <property type="entry name" value="Gcl-like"/>
</dbReference>
<evidence type="ECO:0000313" key="4">
    <source>
        <dbReference type="Proteomes" id="UP000694865"/>
    </source>
</evidence>
<dbReference type="PANTHER" id="PTHR23231:SF17">
    <property type="entry name" value="BTB DOMAIN-CONTAINING PROTEIN"/>
    <property type="match status" value="1"/>
</dbReference>
<dbReference type="PROSITE" id="PS50097">
    <property type="entry name" value="BTB"/>
    <property type="match status" value="1"/>
</dbReference>
<name>A0ABM0MIT7_SACKO</name>
<dbReference type="InterPro" id="IPR011333">
    <property type="entry name" value="SKP1/BTB/POZ_sf"/>
</dbReference>
<dbReference type="RefSeq" id="XP_006819928.1">
    <property type="nucleotide sequence ID" value="XM_006819865.1"/>
</dbReference>
<proteinExistence type="predicted"/>
<dbReference type="GeneID" id="100376375"/>
<protein>
    <submittedName>
        <fullName evidence="5">Germ cell-less protein-like 1-like</fullName>
    </submittedName>
</protein>
<dbReference type="SMART" id="SM00225">
    <property type="entry name" value="BTB"/>
    <property type="match status" value="1"/>
</dbReference>
<dbReference type="CDD" id="cd18495">
    <property type="entry name" value="BACK_GCL"/>
    <property type="match status" value="1"/>
</dbReference>
<accession>A0ABM0MIT7</accession>
<dbReference type="Gene3D" id="3.30.710.10">
    <property type="entry name" value="Potassium Channel Kv1.1, Chain A"/>
    <property type="match status" value="1"/>
</dbReference>
<dbReference type="InterPro" id="IPR000210">
    <property type="entry name" value="BTB/POZ_dom"/>
</dbReference>
<evidence type="ECO:0000256" key="1">
    <source>
        <dbReference type="ARBA" id="ARBA00022473"/>
    </source>
</evidence>
<gene>
    <name evidence="5" type="primary">LOC100376375</name>
</gene>
<feature type="domain" description="BTB" evidence="3">
    <location>
        <begin position="64"/>
        <end position="134"/>
    </location>
</feature>
<keyword evidence="4" id="KW-1185">Reference proteome</keyword>
<reference evidence="5" key="1">
    <citation type="submission" date="2025-08" db="UniProtKB">
        <authorList>
            <consortium name="RefSeq"/>
        </authorList>
    </citation>
    <scope>IDENTIFICATION</scope>
    <source>
        <tissue evidence="5">Testes</tissue>
    </source>
</reference>
<dbReference type="Pfam" id="PF00651">
    <property type="entry name" value="BTB"/>
    <property type="match status" value="1"/>
</dbReference>
<evidence type="ECO:0000256" key="2">
    <source>
        <dbReference type="SAM" id="MobiDB-lite"/>
    </source>
</evidence>
<evidence type="ECO:0000259" key="3">
    <source>
        <dbReference type="PROSITE" id="PS50097"/>
    </source>
</evidence>
<sequence length="405" mass="46204">MGNYVSGWGKTEGTTTPRKRNRDECEPDSDNDSDPEFLHTPKRKKLHTTSKYIYETLFVSGQNSDVTIQALGKEWHLHKVYLCQSGYFSSMFSGSWMESSSSWITIDIPDDNIDIEALRVALGSLYRDDVMISPSKVVPILAAATLLQLDGLIQQCADIMTETTSKKTVCTYHAASSAYGLSLVANSCVQWLERNLMLLQSVTVLRELSIELMETIIKSANLFVLQVEMDVYTMVKKWTFLKITPSWQGTLKQLTADADSYFRSLEAGEFLESEREWLLPIYKHQWQAMLAVEIGTDRGPAEISLDKLGEHGMRCGRIINKEGDKSLFTWQSMNLKPSKQDQNSEYQNSEMECHGKLMVLQYGYPICRPDQRIKGNTIWVSLYQSRSGKVRRFRLDDISKQMVCE</sequence>
<dbReference type="Proteomes" id="UP000694865">
    <property type="component" value="Unplaced"/>
</dbReference>
<dbReference type="SUPFAM" id="SSF54695">
    <property type="entry name" value="POZ domain"/>
    <property type="match status" value="1"/>
</dbReference>
<feature type="compositionally biased region" description="Acidic residues" evidence="2">
    <location>
        <begin position="25"/>
        <end position="35"/>
    </location>
</feature>
<keyword evidence="1" id="KW-0217">Developmental protein</keyword>